<sequence length="209" mass="23304">MEERDSALSDLTKVKADRTTSMEKLAGLNSEITSLHQRIEALSTEHRSLQRRFLTRGDQLIALRRICNEHGLGDIVRAKLNHMQQAVVRDRMQKGEHLRERLYTQVDRAENVQARRQRAATMMQEATRRASVAAQRTTNGSVASAAHNKKLVDTVMDAAIRPPLLTAVESLSARMGYGCDGKRAASSQEQGTQEQSKETTSSTDSTSDR</sequence>
<gene>
    <name evidence="3" type="ORF">PTSG_02095</name>
</gene>
<dbReference type="RefSeq" id="XP_004996580.1">
    <property type="nucleotide sequence ID" value="XM_004996523.1"/>
</dbReference>
<protein>
    <submittedName>
        <fullName evidence="3">Uncharacterized protein</fullName>
    </submittedName>
</protein>
<evidence type="ECO:0000256" key="1">
    <source>
        <dbReference type="SAM" id="Coils"/>
    </source>
</evidence>
<name>F2U2M1_SALR5</name>
<evidence type="ECO:0000313" key="4">
    <source>
        <dbReference type="Proteomes" id="UP000007799"/>
    </source>
</evidence>
<dbReference type="Proteomes" id="UP000007799">
    <property type="component" value="Unassembled WGS sequence"/>
</dbReference>
<feature type="compositionally biased region" description="Low complexity" evidence="2">
    <location>
        <begin position="186"/>
        <end position="209"/>
    </location>
</feature>
<accession>F2U2M1</accession>
<dbReference type="KEGG" id="sre:PTSG_02095"/>
<organism evidence="3 4">
    <name type="scientific">Salpingoeca rosetta (strain ATCC 50818 / BSB-021)</name>
    <dbReference type="NCBI Taxonomy" id="946362"/>
    <lineage>
        <taxon>Eukaryota</taxon>
        <taxon>Choanoflagellata</taxon>
        <taxon>Craspedida</taxon>
        <taxon>Salpingoecidae</taxon>
        <taxon>Salpingoeca</taxon>
    </lineage>
</organism>
<feature type="coiled-coil region" evidence="1">
    <location>
        <begin position="25"/>
        <end position="52"/>
    </location>
</feature>
<feature type="region of interest" description="Disordered" evidence="2">
    <location>
        <begin position="177"/>
        <end position="209"/>
    </location>
</feature>
<dbReference type="GeneID" id="16077171"/>
<evidence type="ECO:0000256" key="2">
    <source>
        <dbReference type="SAM" id="MobiDB-lite"/>
    </source>
</evidence>
<reference evidence="3" key="1">
    <citation type="submission" date="2009-08" db="EMBL/GenBank/DDBJ databases">
        <title>Annotation of Salpingoeca rosetta.</title>
        <authorList>
            <consortium name="The Broad Institute Genome Sequencing Platform"/>
            <person name="Russ C."/>
            <person name="Cuomo C."/>
            <person name="Burger G."/>
            <person name="Gray M.W."/>
            <person name="Holland P.W.H."/>
            <person name="King N."/>
            <person name="Lang F.B.F."/>
            <person name="Roger A.J."/>
            <person name="Ruiz-Trillo I."/>
            <person name="Young S.K."/>
            <person name="Zeng Q."/>
            <person name="Gargeya S."/>
            <person name="Alvarado L."/>
            <person name="Berlin A."/>
            <person name="Chapman S.B."/>
            <person name="Chen Z."/>
            <person name="Freedman E."/>
            <person name="Gellesch M."/>
            <person name="Goldberg J."/>
            <person name="Griggs A."/>
            <person name="Gujja S."/>
            <person name="Heilman E."/>
            <person name="Heiman D."/>
            <person name="Howarth C."/>
            <person name="Mehta T."/>
            <person name="Neiman D."/>
            <person name="Pearson M."/>
            <person name="Roberts A."/>
            <person name="Saif S."/>
            <person name="Shea T."/>
            <person name="Shenoy N."/>
            <person name="Sisk P."/>
            <person name="Stolte C."/>
            <person name="Sykes S."/>
            <person name="White J."/>
            <person name="Yandava C."/>
            <person name="Haas B."/>
            <person name="Nusbaum C."/>
            <person name="Birren B."/>
        </authorList>
    </citation>
    <scope>NUCLEOTIDE SEQUENCE</scope>
    <source>
        <strain evidence="3">ATCC 50818</strain>
    </source>
</reference>
<evidence type="ECO:0000313" key="3">
    <source>
        <dbReference type="EMBL" id="EGD81376.1"/>
    </source>
</evidence>
<dbReference type="AlphaFoldDB" id="F2U2M1"/>
<dbReference type="InParanoid" id="F2U2M1"/>
<keyword evidence="1" id="KW-0175">Coiled coil</keyword>
<proteinExistence type="predicted"/>
<dbReference type="EMBL" id="GL832959">
    <property type="protein sequence ID" value="EGD81376.1"/>
    <property type="molecule type" value="Genomic_DNA"/>
</dbReference>
<keyword evidence="4" id="KW-1185">Reference proteome</keyword>